<evidence type="ECO:0008006" key="4">
    <source>
        <dbReference type="Google" id="ProtNLM"/>
    </source>
</evidence>
<proteinExistence type="predicted"/>
<organism evidence="2 3">
    <name type="scientific">Microtetraspora glauca</name>
    <dbReference type="NCBI Taxonomy" id="1996"/>
    <lineage>
        <taxon>Bacteria</taxon>
        <taxon>Bacillati</taxon>
        <taxon>Actinomycetota</taxon>
        <taxon>Actinomycetes</taxon>
        <taxon>Streptosporangiales</taxon>
        <taxon>Streptosporangiaceae</taxon>
        <taxon>Microtetraspora</taxon>
    </lineage>
</organism>
<evidence type="ECO:0000256" key="1">
    <source>
        <dbReference type="SAM" id="MobiDB-lite"/>
    </source>
</evidence>
<accession>A0ABV3GBP1</accession>
<keyword evidence="3" id="KW-1185">Reference proteome</keyword>
<sequence>MKGRDGRRGLAFAGIVVVLAVVGVYLTSAGPSGGDASGQDPGGPTRATGQMPGRGPTTIPSRVPSQVATTPAAFDVYSYLPLSKAELGAAADLARRFTESYGTFKHDDDPEAFAKRLGGFSTVEFGADLTRTLTSPALVNHNRSDEIVSRCSATVRSIRDMTANMVTLVVGSVRQITAKSGDKEQRDEFAVTVIKVGSDWRVYDLQPADAGQDGDTSP</sequence>
<dbReference type="EMBL" id="JBFALK010000004">
    <property type="protein sequence ID" value="MEV0969055.1"/>
    <property type="molecule type" value="Genomic_DNA"/>
</dbReference>
<feature type="region of interest" description="Disordered" evidence="1">
    <location>
        <begin position="31"/>
        <end position="65"/>
    </location>
</feature>
<comment type="caution">
    <text evidence="2">The sequence shown here is derived from an EMBL/GenBank/DDBJ whole genome shotgun (WGS) entry which is preliminary data.</text>
</comment>
<name>A0ABV3GBP1_MICGL</name>
<evidence type="ECO:0000313" key="3">
    <source>
        <dbReference type="Proteomes" id="UP001551675"/>
    </source>
</evidence>
<dbReference type="Proteomes" id="UP001551675">
    <property type="component" value="Unassembled WGS sequence"/>
</dbReference>
<protein>
    <recommendedName>
        <fullName evidence="4">Mce-associated membrane protein</fullName>
    </recommendedName>
</protein>
<reference evidence="2 3" key="1">
    <citation type="submission" date="2024-06" db="EMBL/GenBank/DDBJ databases">
        <title>The Natural Products Discovery Center: Release of the First 8490 Sequenced Strains for Exploring Actinobacteria Biosynthetic Diversity.</title>
        <authorList>
            <person name="Kalkreuter E."/>
            <person name="Kautsar S.A."/>
            <person name="Yang D."/>
            <person name="Bader C.D."/>
            <person name="Teijaro C.N."/>
            <person name="Fluegel L."/>
            <person name="Davis C.M."/>
            <person name="Simpson J.R."/>
            <person name="Lauterbach L."/>
            <person name="Steele A.D."/>
            <person name="Gui C."/>
            <person name="Meng S."/>
            <person name="Li G."/>
            <person name="Viehrig K."/>
            <person name="Ye F."/>
            <person name="Su P."/>
            <person name="Kiefer A.F."/>
            <person name="Nichols A."/>
            <person name="Cepeda A.J."/>
            <person name="Yan W."/>
            <person name="Fan B."/>
            <person name="Jiang Y."/>
            <person name="Adhikari A."/>
            <person name="Zheng C.-J."/>
            <person name="Schuster L."/>
            <person name="Cowan T.M."/>
            <person name="Smanski M.J."/>
            <person name="Chevrette M.G."/>
            <person name="De Carvalho L.P.S."/>
            <person name="Shen B."/>
        </authorList>
    </citation>
    <scope>NUCLEOTIDE SEQUENCE [LARGE SCALE GENOMIC DNA]</scope>
    <source>
        <strain evidence="2 3">NPDC050100</strain>
    </source>
</reference>
<dbReference type="RefSeq" id="WP_358131919.1">
    <property type="nucleotide sequence ID" value="NZ_JBFALK010000004.1"/>
</dbReference>
<gene>
    <name evidence="2" type="ORF">AB0I59_10500</name>
</gene>
<evidence type="ECO:0000313" key="2">
    <source>
        <dbReference type="EMBL" id="MEV0969055.1"/>
    </source>
</evidence>